<dbReference type="RefSeq" id="WP_342741991.1">
    <property type="nucleotide sequence ID" value="NZ_FOXV01000004.1"/>
</dbReference>
<dbReference type="STRING" id="93684.SAMN05421853_10467"/>
<keyword evidence="2" id="KW-1185">Reference proteome</keyword>
<protein>
    <submittedName>
        <fullName evidence="1">Glycosyl transferase family 2</fullName>
    </submittedName>
</protein>
<proteinExistence type="predicted"/>
<reference evidence="2" key="1">
    <citation type="submission" date="2016-10" db="EMBL/GenBank/DDBJ databases">
        <authorList>
            <person name="Varghese N."/>
            <person name="Submissions S."/>
        </authorList>
    </citation>
    <scope>NUCLEOTIDE SEQUENCE [LARGE SCALE GENOMIC DNA]</scope>
    <source>
        <strain evidence="2">JCM 10271</strain>
    </source>
</reference>
<dbReference type="Pfam" id="PF13704">
    <property type="entry name" value="Glyco_tranf_2_4"/>
    <property type="match status" value="1"/>
</dbReference>
<evidence type="ECO:0000313" key="2">
    <source>
        <dbReference type="Proteomes" id="UP000243106"/>
    </source>
</evidence>
<dbReference type="EMBL" id="FOXV01000004">
    <property type="protein sequence ID" value="SFQ34526.1"/>
    <property type="molecule type" value="Genomic_DNA"/>
</dbReference>
<dbReference type="AlphaFoldDB" id="A0A1I5XRT5"/>
<evidence type="ECO:0000313" key="1">
    <source>
        <dbReference type="EMBL" id="SFQ34526.1"/>
    </source>
</evidence>
<name>A0A1I5XRT5_9RHOB</name>
<dbReference type="GO" id="GO:0016740">
    <property type="term" value="F:transferase activity"/>
    <property type="evidence" value="ECO:0007669"/>
    <property type="project" value="UniProtKB-KW"/>
</dbReference>
<keyword evidence="1" id="KW-0808">Transferase</keyword>
<dbReference type="Proteomes" id="UP000243106">
    <property type="component" value="Unassembled WGS sequence"/>
</dbReference>
<gene>
    <name evidence="1" type="ORF">SAMN05421853_10467</name>
</gene>
<organism evidence="1 2">
    <name type="scientific">Roseivivax halotolerans</name>
    <dbReference type="NCBI Taxonomy" id="93684"/>
    <lineage>
        <taxon>Bacteria</taxon>
        <taxon>Pseudomonadati</taxon>
        <taxon>Pseudomonadota</taxon>
        <taxon>Alphaproteobacteria</taxon>
        <taxon>Rhodobacterales</taxon>
        <taxon>Roseobacteraceae</taxon>
        <taxon>Roseivivax</taxon>
    </lineage>
</organism>
<accession>A0A1I5XRT5</accession>
<sequence>MRWGIVATIKAPLPRILDFAAWHLDLGAERLFLYLDDGDSEAARVLNAHPQINVTETGPAYWKNKGGRPDMHQNRQCRNARHAYNRAGTLDWIAHIDVDEFLLPEGSVSAALASLPKDALCARMRPAEALARESDTPARDSMRHFKAFHVDQTARQDAAQRIFGDASRHLSGGFLSHVAGKLFIRTGHKGLQIRIHNIRLGDVQNPGEVALPDIPLGHFHAESWEAFLAAYRFRVTRGSYRAELKPQARGSGALKLHDLFTQIEADEGESGLRRFYDIVALATPDLRSRLAAEGLLVSRRMDLPALVARHFGHERGSR</sequence>